<feature type="compositionally biased region" description="Gly residues" evidence="8">
    <location>
        <begin position="171"/>
        <end position="201"/>
    </location>
</feature>
<feature type="compositionally biased region" description="Polar residues" evidence="8">
    <location>
        <begin position="667"/>
        <end position="691"/>
    </location>
</feature>
<evidence type="ECO:0000256" key="4">
    <source>
        <dbReference type="ARBA" id="ARBA00022855"/>
    </source>
</evidence>
<evidence type="ECO:0000256" key="2">
    <source>
        <dbReference type="ARBA" id="ARBA00008803"/>
    </source>
</evidence>
<keyword evidence="11" id="KW-1185">Reference proteome</keyword>
<comment type="subcellular location">
    <subcellularLocation>
        <location evidence="1">Membrane</location>
        <topology evidence="1">Multi-pass membrane protein</topology>
    </subcellularLocation>
</comment>
<dbReference type="Ensembl" id="ENSPTET00000054150.1">
    <property type="protein sequence ID" value="ENSPTEP00000040404.1"/>
    <property type="gene ID" value="ENSPTEG00000037215.1"/>
</dbReference>
<feature type="transmembrane region" description="Helical" evidence="9">
    <location>
        <begin position="616"/>
        <end position="641"/>
    </location>
</feature>
<reference evidence="10" key="2">
    <citation type="submission" date="2025-09" db="UniProtKB">
        <authorList>
            <consortium name="Ensembl"/>
        </authorList>
    </citation>
    <scope>IDENTIFICATION</scope>
</reference>
<evidence type="ECO:0000256" key="9">
    <source>
        <dbReference type="SAM" id="Phobius"/>
    </source>
</evidence>
<dbReference type="GO" id="GO:0001503">
    <property type="term" value="P:ossification"/>
    <property type="evidence" value="ECO:0007669"/>
    <property type="project" value="UniProtKB-KW"/>
</dbReference>
<dbReference type="GO" id="GO:0045724">
    <property type="term" value="P:positive regulation of cilium assembly"/>
    <property type="evidence" value="ECO:0007669"/>
    <property type="project" value="TreeGrafter"/>
</dbReference>
<evidence type="ECO:0000256" key="1">
    <source>
        <dbReference type="ARBA" id="ARBA00004141"/>
    </source>
</evidence>
<feature type="transmembrane region" description="Helical" evidence="9">
    <location>
        <begin position="593"/>
        <end position="610"/>
    </location>
</feature>
<feature type="region of interest" description="Disordered" evidence="8">
    <location>
        <begin position="166"/>
        <end position="203"/>
    </location>
</feature>
<evidence type="ECO:0000313" key="11">
    <source>
        <dbReference type="Proteomes" id="UP000694416"/>
    </source>
</evidence>
<feature type="transmembrane region" description="Helical" evidence="9">
    <location>
        <begin position="458"/>
        <end position="483"/>
    </location>
</feature>
<feature type="region of interest" description="Disordered" evidence="8">
    <location>
        <begin position="655"/>
        <end position="691"/>
    </location>
</feature>
<keyword evidence="4" id="KW-0892">Osteogenesis</keyword>
<protein>
    <submittedName>
        <fullName evidence="10">Transmembrane anterior posterior transformation 1</fullName>
    </submittedName>
</protein>
<dbReference type="GO" id="GO:0005789">
    <property type="term" value="C:endoplasmic reticulum membrane"/>
    <property type="evidence" value="ECO:0007669"/>
    <property type="project" value="TreeGrafter"/>
</dbReference>
<feature type="transmembrane region" description="Helical" evidence="9">
    <location>
        <begin position="327"/>
        <end position="355"/>
    </location>
</feature>
<proteinExistence type="inferred from homology"/>
<evidence type="ECO:0000256" key="5">
    <source>
        <dbReference type="ARBA" id="ARBA00022989"/>
    </source>
</evidence>
<evidence type="ECO:0000313" key="10">
    <source>
        <dbReference type="Ensembl" id="ENSPTEP00000040404.1"/>
    </source>
</evidence>
<feature type="region of interest" description="Disordered" evidence="8">
    <location>
        <begin position="1"/>
        <end position="139"/>
    </location>
</feature>
<keyword evidence="5 9" id="KW-1133">Transmembrane helix</keyword>
<evidence type="ECO:0000256" key="7">
    <source>
        <dbReference type="ARBA" id="ARBA00023188"/>
    </source>
</evidence>
<dbReference type="InterPro" id="IPR008010">
    <property type="entry name" value="Tatp1"/>
</dbReference>
<organism evidence="10 11">
    <name type="scientific">Piliocolobus tephrosceles</name>
    <name type="common">Ugandan red Colobus</name>
    <dbReference type="NCBI Taxonomy" id="591936"/>
    <lineage>
        <taxon>Eukaryota</taxon>
        <taxon>Metazoa</taxon>
        <taxon>Chordata</taxon>
        <taxon>Craniata</taxon>
        <taxon>Vertebrata</taxon>
        <taxon>Euteleostomi</taxon>
        <taxon>Mammalia</taxon>
        <taxon>Eutheria</taxon>
        <taxon>Euarchontoglires</taxon>
        <taxon>Primates</taxon>
        <taxon>Haplorrhini</taxon>
        <taxon>Catarrhini</taxon>
        <taxon>Cercopithecidae</taxon>
        <taxon>Colobinae</taxon>
        <taxon>Piliocolobus</taxon>
    </lineage>
</organism>
<feature type="compositionally biased region" description="Polar residues" evidence="8">
    <location>
        <begin position="1"/>
        <end position="10"/>
    </location>
</feature>
<keyword evidence="7" id="KW-0891">Chondrogenesis</keyword>
<evidence type="ECO:0000256" key="6">
    <source>
        <dbReference type="ARBA" id="ARBA00023136"/>
    </source>
</evidence>
<dbReference type="GO" id="GO:0036064">
    <property type="term" value="C:ciliary basal body"/>
    <property type="evidence" value="ECO:0007669"/>
    <property type="project" value="TreeGrafter"/>
</dbReference>
<name>A0A8C9LZ88_9PRIM</name>
<dbReference type="AlphaFoldDB" id="A0A8C9LZ88"/>
<feature type="region of interest" description="Disordered" evidence="8">
    <location>
        <begin position="224"/>
        <end position="262"/>
    </location>
</feature>
<accession>A0A8C9LZ88</accession>
<comment type="similarity">
    <text evidence="2">Belongs to the TAPT1 family.</text>
</comment>
<evidence type="ECO:0000256" key="8">
    <source>
        <dbReference type="SAM" id="MobiDB-lite"/>
    </source>
</evidence>
<dbReference type="GO" id="GO:0051216">
    <property type="term" value="P:cartilage development"/>
    <property type="evidence" value="ECO:0007669"/>
    <property type="project" value="UniProtKB-KW"/>
</dbReference>
<sequence>MQKRWNQNSGHAGPELAGIRDLESGPRRRGRARTSGAKTWQAAPAHSGHRVCKRGPERAAGHLADCGQRSGRPSPRGSTADPPPATAIPGSLLPGPRPKPRRRPLCATAQPGCMEPGAVPRPVEPATARETAARHGEGKKKMAAAVAAAAAAAASHASLTPMVRAGRRAADGGGGGGGGGPGSGEGRGEAGRGPAGGGGRARGWREAAGTVCCARNMAGVGDAAAPGEGGGGGVDGPQRDSRGEAEQPGGSGGQGLPPAPQLTETLGFYESDRRRERRRGRTELSLLRFLSAELTRGYFLEHNEAKYTERRERVYTCLRIPRELEKLMVFGIFLCLDAFLYVFTLLPLRVFLALFRLLTLPCYGLRDRRLLQPAQVCDILKGVILVICYFMMHYVDYSMMYHLIRGQSVIKLYIIYNMLEVADRLFSSFGQDILDALYWTATEPKERKRAHIGVIPHFFMAVLYVFLHAILIMVQATTLNVAFNSHNKSLLTIMMSNNFVEIKGSVFKKFEKNNLFQMSNSDHLWVLFPDVCMVIASEIAVDIVKHAFITKFNDITADVYSEYRASLAFDLVSSRQKNAYTDYSDSVARRMGFIPLPLAVLLIRVVTSSIKVQGILSYACVILFYFGLISLKVLNSIVLLGKSCQYVKEAKMEEKLSNPPPTCTPGKPSSKSQNKCKPSQGLSTEENLSASVTNQPIHQKENIIPLLVTSNSDQFLTTPDGDEKDITQDNSELKHRSSKKDLLEIDRFTICGNRID</sequence>
<dbReference type="Proteomes" id="UP000694416">
    <property type="component" value="Unplaced"/>
</dbReference>
<keyword evidence="6 9" id="KW-0472">Membrane</keyword>
<keyword evidence="3 9" id="KW-0812">Transmembrane</keyword>
<dbReference type="PANTHER" id="PTHR13317:SF4">
    <property type="entry name" value="TRANSMEMBRANE ANTERIOR POSTERIOR TRANSFORMATION PROTEIN 1 HOMOLOG"/>
    <property type="match status" value="1"/>
</dbReference>
<feature type="transmembrane region" description="Helical" evidence="9">
    <location>
        <begin position="376"/>
        <end position="395"/>
    </location>
</feature>
<evidence type="ECO:0000256" key="3">
    <source>
        <dbReference type="ARBA" id="ARBA00022692"/>
    </source>
</evidence>
<reference evidence="10" key="1">
    <citation type="submission" date="2025-08" db="UniProtKB">
        <authorList>
            <consortium name="Ensembl"/>
        </authorList>
    </citation>
    <scope>IDENTIFICATION</scope>
</reference>
<dbReference type="Pfam" id="PF05346">
    <property type="entry name" value="DUF747"/>
    <property type="match status" value="1"/>
</dbReference>
<dbReference type="PANTHER" id="PTHR13317">
    <property type="entry name" value="TRANSMEMBRANE ANTERIOR POSTERIOR TRANSFORMATION PROTEIN 1 HOMOLOG"/>
    <property type="match status" value="1"/>
</dbReference>